<feature type="transmembrane region" description="Helical" evidence="4">
    <location>
        <begin position="197"/>
        <end position="220"/>
    </location>
</feature>
<accession>A0A538SAG7</accession>
<name>A0A538SAG7_UNCEI</name>
<evidence type="ECO:0000313" key="6">
    <source>
        <dbReference type="Proteomes" id="UP000320184"/>
    </source>
</evidence>
<evidence type="ECO:0000256" key="2">
    <source>
        <dbReference type="ARBA" id="ARBA00022803"/>
    </source>
</evidence>
<feature type="transmembrane region" description="Helical" evidence="4">
    <location>
        <begin position="251"/>
        <end position="269"/>
    </location>
</feature>
<dbReference type="Pfam" id="PF14559">
    <property type="entry name" value="TPR_19"/>
    <property type="match status" value="1"/>
</dbReference>
<dbReference type="EMBL" id="VBOT01000143">
    <property type="protein sequence ID" value="TMQ48370.1"/>
    <property type="molecule type" value="Genomic_DNA"/>
</dbReference>
<evidence type="ECO:0000256" key="4">
    <source>
        <dbReference type="SAM" id="Phobius"/>
    </source>
</evidence>
<feature type="transmembrane region" description="Helical" evidence="4">
    <location>
        <begin position="227"/>
        <end position="245"/>
    </location>
</feature>
<proteinExistence type="predicted"/>
<feature type="transmembrane region" description="Helical" evidence="4">
    <location>
        <begin position="54"/>
        <end position="76"/>
    </location>
</feature>
<protein>
    <submittedName>
        <fullName evidence="5">Tetratricopeptide repeat protein</fullName>
    </submittedName>
</protein>
<evidence type="ECO:0000256" key="1">
    <source>
        <dbReference type="ARBA" id="ARBA00022737"/>
    </source>
</evidence>
<sequence>MRTDWSRTGSGPFAVYGLLVGVLAQGRASNALLLALVIPLAGTRHAESARRLRAAALALTTFTVVCLPSAVANYHAGREPIPFTYNLGFNLYVGNNPDADGAWVEVTRGSTPVPLEGSSPVTGGALDGRAFLLASQGRGLSPAESSARWAQMAAGFVRSAPARALALAGRKLLLAWTWRELPQIESRKSLARAAGPLGLPVVGTFGCLAILGLSGAAWAARHGAAERWLVGYAGLITLALVPFFVTDRYRHHLLPALAVLAGVAIAEITRAARGAERAARARAALSVGLAAGVVLVPIGSRGARSGEWVAESDRAIRWLERGAYAEAAAGFARAESELGEARVQALSTSARVDLAAFQFRYGIALEGLGRHADAITHWERAVALDPNDVESLGRLCLAYELVGRTAEANRARRRLQSVPGGRGRLLLDEAWSTAGRGDLANAERLFLEALHASPDLSIAWVGLIRLRVQAGRLDAAAQALDDARSAGLDPVTADIFECFLSVRRGDPARARRLLARIPSDPPPPDPLLRDLLAESRRALAENAGR</sequence>
<dbReference type="Pfam" id="PF07719">
    <property type="entry name" value="TPR_2"/>
    <property type="match status" value="1"/>
</dbReference>
<evidence type="ECO:0000256" key="3">
    <source>
        <dbReference type="PROSITE-ProRule" id="PRU00339"/>
    </source>
</evidence>
<keyword evidence="2 3" id="KW-0802">TPR repeat</keyword>
<feature type="transmembrane region" description="Helical" evidence="4">
    <location>
        <begin position="13"/>
        <end position="42"/>
    </location>
</feature>
<dbReference type="Proteomes" id="UP000320184">
    <property type="component" value="Unassembled WGS sequence"/>
</dbReference>
<reference evidence="5 6" key="1">
    <citation type="journal article" date="2019" name="Nat. Microbiol.">
        <title>Mediterranean grassland soil C-N compound turnover is dependent on rainfall and depth, and is mediated by genomically divergent microorganisms.</title>
        <authorList>
            <person name="Diamond S."/>
            <person name="Andeer P.F."/>
            <person name="Li Z."/>
            <person name="Crits-Christoph A."/>
            <person name="Burstein D."/>
            <person name="Anantharaman K."/>
            <person name="Lane K.R."/>
            <person name="Thomas B.C."/>
            <person name="Pan C."/>
            <person name="Northen T.R."/>
            <person name="Banfield J.F."/>
        </authorList>
    </citation>
    <scope>NUCLEOTIDE SEQUENCE [LARGE SCALE GENOMIC DNA]</scope>
    <source>
        <strain evidence="5">WS_3</strain>
    </source>
</reference>
<dbReference type="InterPro" id="IPR013105">
    <property type="entry name" value="TPR_2"/>
</dbReference>
<dbReference type="SMART" id="SM00028">
    <property type="entry name" value="TPR"/>
    <property type="match status" value="2"/>
</dbReference>
<dbReference type="InterPro" id="IPR011990">
    <property type="entry name" value="TPR-like_helical_dom_sf"/>
</dbReference>
<comment type="caution">
    <text evidence="5">The sequence shown here is derived from an EMBL/GenBank/DDBJ whole genome shotgun (WGS) entry which is preliminary data.</text>
</comment>
<dbReference type="Gene3D" id="1.25.40.10">
    <property type="entry name" value="Tetratricopeptide repeat domain"/>
    <property type="match status" value="2"/>
</dbReference>
<evidence type="ECO:0000313" key="5">
    <source>
        <dbReference type="EMBL" id="TMQ48370.1"/>
    </source>
</evidence>
<keyword evidence="4" id="KW-0812">Transmembrane</keyword>
<keyword evidence="4" id="KW-1133">Transmembrane helix</keyword>
<keyword evidence="1" id="KW-0677">Repeat</keyword>
<organism evidence="5 6">
    <name type="scientific">Eiseniibacteriota bacterium</name>
    <dbReference type="NCBI Taxonomy" id="2212470"/>
    <lineage>
        <taxon>Bacteria</taxon>
        <taxon>Candidatus Eiseniibacteriota</taxon>
    </lineage>
</organism>
<dbReference type="PROSITE" id="PS50005">
    <property type="entry name" value="TPR"/>
    <property type="match status" value="1"/>
</dbReference>
<gene>
    <name evidence="5" type="ORF">E6K73_12130</name>
</gene>
<dbReference type="SUPFAM" id="SSF48452">
    <property type="entry name" value="TPR-like"/>
    <property type="match status" value="1"/>
</dbReference>
<keyword evidence="4" id="KW-0472">Membrane</keyword>
<dbReference type="InterPro" id="IPR019734">
    <property type="entry name" value="TPR_rpt"/>
</dbReference>
<feature type="repeat" description="TPR" evidence="3">
    <location>
        <begin position="355"/>
        <end position="388"/>
    </location>
</feature>
<dbReference type="AlphaFoldDB" id="A0A538SAG7"/>